<dbReference type="EMBL" id="JAFDVH010000021">
    <property type="protein sequence ID" value="KAG7457843.1"/>
    <property type="molecule type" value="Genomic_DNA"/>
</dbReference>
<dbReference type="InterPro" id="IPR026913">
    <property type="entry name" value="METTL24"/>
</dbReference>
<dbReference type="Proteomes" id="UP001046870">
    <property type="component" value="Chromosome 21"/>
</dbReference>
<protein>
    <recommendedName>
        <fullName evidence="3">Methyltransferase domain-containing protein</fullName>
    </recommendedName>
</protein>
<dbReference type="PANTHER" id="PTHR32026">
    <property type="entry name" value="METHYLTRANSFERASE-LIKE PROTEIN 24"/>
    <property type="match status" value="1"/>
</dbReference>
<accession>A0A9D3PH12</accession>
<evidence type="ECO:0008006" key="3">
    <source>
        <dbReference type="Google" id="ProtNLM"/>
    </source>
</evidence>
<sequence>MQKETEHGNRSQPQPPPAVRLFIKLLVGLKVPGARRAGSSEDGFGFTIISIPSGRGDISPDKSGRIWDAESGGPELWEEEVGPRTVPGLAGYQDENEMTTQRGGIRRQVQLQPWAARQPSFTAEVERFISFITTPQINCSRTLVPDESRDEKAAADLWALCVEGWTLPMIDLQSCVSYSFSMGQKDEAFVKRMLQAGCEVHQFDPGRKQLPSPGPVQRHHTWLDWRGPRTGQKTGLGDATPRKLSAIMDALGHSEVHFINADLESAEWRVLESWVLDGTLRRIQQLVLTVHLQWAGFEVGGNSMEVVRFWYSVIRELHSAGFRLLHSSEGPGQTVLRHSLPNTRSTYTLSWVNTRGRH</sequence>
<reference evidence="1" key="1">
    <citation type="submission" date="2021-01" db="EMBL/GenBank/DDBJ databases">
        <authorList>
            <person name="Zahm M."/>
            <person name="Roques C."/>
            <person name="Cabau C."/>
            <person name="Klopp C."/>
            <person name="Donnadieu C."/>
            <person name="Jouanno E."/>
            <person name="Lampietro C."/>
            <person name="Louis A."/>
            <person name="Herpin A."/>
            <person name="Echchiki A."/>
            <person name="Berthelot C."/>
            <person name="Parey E."/>
            <person name="Roest-Crollius H."/>
            <person name="Braasch I."/>
            <person name="Postlethwait J."/>
            <person name="Bobe J."/>
            <person name="Montfort J."/>
            <person name="Bouchez O."/>
            <person name="Begum T."/>
            <person name="Mejri S."/>
            <person name="Adams A."/>
            <person name="Chen W.-J."/>
            <person name="Guiguen Y."/>
        </authorList>
    </citation>
    <scope>NUCLEOTIDE SEQUENCE</scope>
    <source>
        <strain evidence="1">YG-15Mar2019-1</strain>
        <tissue evidence="1">Brain</tissue>
    </source>
</reference>
<organism evidence="1 2">
    <name type="scientific">Megalops atlanticus</name>
    <name type="common">Tarpon</name>
    <name type="synonym">Clupea gigantea</name>
    <dbReference type="NCBI Taxonomy" id="7932"/>
    <lineage>
        <taxon>Eukaryota</taxon>
        <taxon>Metazoa</taxon>
        <taxon>Chordata</taxon>
        <taxon>Craniata</taxon>
        <taxon>Vertebrata</taxon>
        <taxon>Euteleostomi</taxon>
        <taxon>Actinopterygii</taxon>
        <taxon>Neopterygii</taxon>
        <taxon>Teleostei</taxon>
        <taxon>Elopiformes</taxon>
        <taxon>Megalopidae</taxon>
        <taxon>Megalops</taxon>
    </lineage>
</organism>
<dbReference type="AlphaFoldDB" id="A0A9D3PH12"/>
<dbReference type="PANTHER" id="PTHR32026:SF23">
    <property type="entry name" value="METHYLTRANSFERASE-LIKE PROTEIN 24"/>
    <property type="match status" value="1"/>
</dbReference>
<keyword evidence="2" id="KW-1185">Reference proteome</keyword>
<dbReference type="OrthoDB" id="10006218at2759"/>
<comment type="caution">
    <text evidence="1">The sequence shown here is derived from an EMBL/GenBank/DDBJ whole genome shotgun (WGS) entry which is preliminary data.</text>
</comment>
<evidence type="ECO:0000313" key="2">
    <source>
        <dbReference type="Proteomes" id="UP001046870"/>
    </source>
</evidence>
<evidence type="ECO:0000313" key="1">
    <source>
        <dbReference type="EMBL" id="KAG7457843.1"/>
    </source>
</evidence>
<gene>
    <name evidence="1" type="ORF">MATL_G00231620</name>
</gene>
<proteinExistence type="predicted"/>
<name>A0A9D3PH12_MEGAT</name>